<dbReference type="AlphaFoldDB" id="A0A644W3C3"/>
<evidence type="ECO:0000313" key="1">
    <source>
        <dbReference type="EMBL" id="MPL98225.1"/>
    </source>
</evidence>
<gene>
    <name evidence="1" type="ORF">SDC9_44425</name>
</gene>
<sequence>MRSLKNGLFIIAGLFIMNVTAQKSERFILSFDYGTKGLTSELSEVWPIRQDVGYYYNNGFNSNVNLGSWMNYAGISPEYVFFDNKLSVSSGLRFINFYSEVVKSDYDNGGYYFLRVKSDGVVTDYARIRAIKEETNYLGIPLQFKFTPFDFHYISLFVKLSAELAYRISTSTDIEFKDAEMASYQNAVLQDLNVGVNKVYSSVYASLGARYRLSDKIYCSLDVFLPAFYMTKNNSSLVNITNISGVQFSLDIPINK</sequence>
<comment type="caution">
    <text evidence="1">The sequence shown here is derived from an EMBL/GenBank/DDBJ whole genome shotgun (WGS) entry which is preliminary data.</text>
</comment>
<dbReference type="EMBL" id="VSSQ01000596">
    <property type="protein sequence ID" value="MPL98225.1"/>
    <property type="molecule type" value="Genomic_DNA"/>
</dbReference>
<evidence type="ECO:0008006" key="2">
    <source>
        <dbReference type="Google" id="ProtNLM"/>
    </source>
</evidence>
<accession>A0A644W3C3</accession>
<reference evidence="1" key="1">
    <citation type="submission" date="2019-08" db="EMBL/GenBank/DDBJ databases">
        <authorList>
            <person name="Kucharzyk K."/>
            <person name="Murdoch R.W."/>
            <person name="Higgins S."/>
            <person name="Loffler F."/>
        </authorList>
    </citation>
    <scope>NUCLEOTIDE SEQUENCE</scope>
</reference>
<organism evidence="1">
    <name type="scientific">bioreactor metagenome</name>
    <dbReference type="NCBI Taxonomy" id="1076179"/>
    <lineage>
        <taxon>unclassified sequences</taxon>
        <taxon>metagenomes</taxon>
        <taxon>ecological metagenomes</taxon>
    </lineage>
</organism>
<name>A0A644W3C3_9ZZZZ</name>
<proteinExistence type="predicted"/>
<protein>
    <recommendedName>
        <fullName evidence="2">Outer membrane protein beta-barrel domain-containing protein</fullName>
    </recommendedName>
</protein>